<reference evidence="3" key="1">
    <citation type="submission" date="2025-08" db="UniProtKB">
        <authorList>
            <consortium name="RefSeq"/>
        </authorList>
    </citation>
    <scope>IDENTIFICATION</scope>
    <source>
        <strain evidence="3">Quisiro</strain>
        <tissue evidence="3">Liver</tissue>
    </source>
</reference>
<dbReference type="CDD" id="cd03030">
    <property type="entry name" value="GRX_SH3BGR"/>
    <property type="match status" value="1"/>
</dbReference>
<dbReference type="InParanoid" id="A0A2I4C312"/>
<proteinExistence type="inferred from homology"/>
<dbReference type="PIRSF" id="PIRSF008142">
    <property type="entry name" value="SH3-bind_E-rich_L"/>
    <property type="match status" value="1"/>
</dbReference>
<dbReference type="STRING" id="52670.A0A2I4C312"/>
<gene>
    <name evidence="3" type="primary">zgc:153284</name>
</gene>
<sequence length="91" mass="10242">MSVILYYASVSSSVELKKKQERIMSVLTSKKISYKAVDITQNAQDKDLMRKKAGNPAAMPPQICNGDVYCGDFEAFENAIECEELEKFLKL</sequence>
<dbReference type="PANTHER" id="PTHR12232">
    <property type="entry name" value="SH3 DOMAIN-BINDING GLUTAMIC ACID-RICH-LIKE PROTEIN"/>
    <property type="match status" value="1"/>
</dbReference>
<dbReference type="InterPro" id="IPR051033">
    <property type="entry name" value="SH3BGR"/>
</dbReference>
<dbReference type="PANTHER" id="PTHR12232:SF15">
    <property type="entry name" value="SH3 DOMAIN-BINDING GLUTAMIC ACID-RICH PROTEIN HOMOLOG"/>
    <property type="match status" value="1"/>
</dbReference>
<evidence type="ECO:0000313" key="3">
    <source>
        <dbReference type="RefSeq" id="XP_013874385.1"/>
    </source>
</evidence>
<dbReference type="Gene3D" id="3.40.30.10">
    <property type="entry name" value="Glutaredoxin"/>
    <property type="match status" value="1"/>
</dbReference>
<dbReference type="KEGG" id="alim:106524903"/>
<dbReference type="Pfam" id="PF04908">
    <property type="entry name" value="SH3BGR"/>
    <property type="match status" value="1"/>
</dbReference>
<organism evidence="2 3">
    <name type="scientific">Austrofundulus limnaeus</name>
    <name type="common">Annual killifish</name>
    <dbReference type="NCBI Taxonomy" id="52670"/>
    <lineage>
        <taxon>Eukaryota</taxon>
        <taxon>Metazoa</taxon>
        <taxon>Chordata</taxon>
        <taxon>Craniata</taxon>
        <taxon>Vertebrata</taxon>
        <taxon>Euteleostomi</taxon>
        <taxon>Actinopterygii</taxon>
        <taxon>Neopterygii</taxon>
        <taxon>Teleostei</taxon>
        <taxon>Neoteleostei</taxon>
        <taxon>Acanthomorphata</taxon>
        <taxon>Ovalentaria</taxon>
        <taxon>Atherinomorphae</taxon>
        <taxon>Cyprinodontiformes</taxon>
        <taxon>Rivulidae</taxon>
        <taxon>Austrofundulus</taxon>
    </lineage>
</organism>
<evidence type="ECO:0000256" key="1">
    <source>
        <dbReference type="ARBA" id="ARBA00007764"/>
    </source>
</evidence>
<dbReference type="Proteomes" id="UP000192220">
    <property type="component" value="Unplaced"/>
</dbReference>
<protein>
    <submittedName>
        <fullName evidence="3">SH3 domain-binding glutamic acid-rich-like protein 3</fullName>
    </submittedName>
</protein>
<dbReference type="InterPro" id="IPR036249">
    <property type="entry name" value="Thioredoxin-like_sf"/>
</dbReference>
<keyword evidence="2" id="KW-1185">Reference proteome</keyword>
<name>A0A2I4C312_AUSLI</name>
<dbReference type="RefSeq" id="XP_013874385.1">
    <property type="nucleotide sequence ID" value="XM_014018931.1"/>
</dbReference>
<dbReference type="InterPro" id="IPR006993">
    <property type="entry name" value="Glut_rich_SH3-bd"/>
</dbReference>
<evidence type="ECO:0000313" key="2">
    <source>
        <dbReference type="Proteomes" id="UP000192220"/>
    </source>
</evidence>
<dbReference type="GO" id="GO:0005737">
    <property type="term" value="C:cytoplasm"/>
    <property type="evidence" value="ECO:0007669"/>
    <property type="project" value="TreeGrafter"/>
</dbReference>
<dbReference type="AlphaFoldDB" id="A0A2I4C312"/>
<dbReference type="SUPFAM" id="SSF52833">
    <property type="entry name" value="Thioredoxin-like"/>
    <property type="match status" value="1"/>
</dbReference>
<dbReference type="OrthoDB" id="9932926at2759"/>
<comment type="similarity">
    <text evidence="1">Belongs to the SH3BGR family.</text>
</comment>
<accession>A0A2I4C312</accession>